<evidence type="ECO:0000256" key="6">
    <source>
        <dbReference type="ARBA" id="ARBA00022764"/>
    </source>
</evidence>
<dbReference type="SMART" id="SM00646">
    <property type="entry name" value="Ami_3"/>
    <property type="match status" value="1"/>
</dbReference>
<dbReference type="GO" id="GO:0009253">
    <property type="term" value="P:peptidoglycan catabolic process"/>
    <property type="evidence" value="ECO:0007669"/>
    <property type="project" value="InterPro"/>
</dbReference>
<dbReference type="EMBL" id="AEQP01000010">
    <property type="protein sequence ID" value="EFV94787.1"/>
    <property type="molecule type" value="Genomic_DNA"/>
</dbReference>
<evidence type="ECO:0000256" key="1">
    <source>
        <dbReference type="ARBA" id="ARBA00001561"/>
    </source>
</evidence>
<feature type="region of interest" description="Disordered" evidence="10">
    <location>
        <begin position="10"/>
        <end position="49"/>
    </location>
</feature>
<dbReference type="GO" id="GO:0008745">
    <property type="term" value="F:N-acetylmuramoyl-L-alanine amidase activity"/>
    <property type="evidence" value="ECO:0007669"/>
    <property type="project" value="UniProtKB-EC"/>
</dbReference>
<dbReference type="Pfam" id="PF11741">
    <property type="entry name" value="AMIN"/>
    <property type="match status" value="1"/>
</dbReference>
<evidence type="ECO:0000313" key="12">
    <source>
        <dbReference type="EMBL" id="EFV94787.1"/>
    </source>
</evidence>
<accession>E7RXW3</accession>
<keyword evidence="13" id="KW-1185">Reference proteome</keyword>
<feature type="domain" description="MurNAc-LAA" evidence="11">
    <location>
        <begin position="304"/>
        <end position="460"/>
    </location>
</feature>
<dbReference type="PANTHER" id="PTHR30404">
    <property type="entry name" value="N-ACETYLMURAMOYL-L-ALANINE AMIDASE"/>
    <property type="match status" value="1"/>
</dbReference>
<comment type="subcellular location">
    <subcellularLocation>
        <location evidence="2">Periplasm</location>
    </subcellularLocation>
</comment>
<dbReference type="Gene3D" id="2.60.40.3500">
    <property type="match status" value="1"/>
</dbReference>
<dbReference type="CDD" id="cd02696">
    <property type="entry name" value="MurNAc-LAA"/>
    <property type="match status" value="1"/>
</dbReference>
<comment type="catalytic activity">
    <reaction evidence="1">
        <text>Hydrolyzes the link between N-acetylmuramoyl residues and L-amino acid residues in certain cell-wall glycopeptides.</text>
        <dbReference type="EC" id="3.5.1.28"/>
    </reaction>
</comment>
<dbReference type="Proteomes" id="UP000011021">
    <property type="component" value="Unassembled WGS sequence"/>
</dbReference>
<proteinExistence type="inferred from homology"/>
<evidence type="ECO:0000256" key="5">
    <source>
        <dbReference type="ARBA" id="ARBA00022729"/>
    </source>
</evidence>
<dbReference type="FunFam" id="3.40.630.40:FF:000001">
    <property type="entry name" value="N-acetylmuramoyl-L-alanine amidase"/>
    <property type="match status" value="1"/>
</dbReference>
<evidence type="ECO:0000256" key="8">
    <source>
        <dbReference type="ARBA" id="ARBA00023316"/>
    </source>
</evidence>
<dbReference type="InterPro" id="IPR002508">
    <property type="entry name" value="MurNAc-LAA_cat"/>
</dbReference>
<keyword evidence="5" id="KW-0732">Signal</keyword>
<dbReference type="STRING" id="887898.HMPREF0551_1534"/>
<feature type="compositionally biased region" description="Low complexity" evidence="10">
    <location>
        <begin position="24"/>
        <end position="49"/>
    </location>
</feature>
<dbReference type="PANTHER" id="PTHR30404:SF0">
    <property type="entry name" value="N-ACETYLMURAMOYL-L-ALANINE AMIDASE AMIC"/>
    <property type="match status" value="1"/>
</dbReference>
<dbReference type="GO" id="GO:0071555">
    <property type="term" value="P:cell wall organization"/>
    <property type="evidence" value="ECO:0007669"/>
    <property type="project" value="UniProtKB-KW"/>
</dbReference>
<keyword evidence="6" id="KW-0574">Periplasm</keyword>
<dbReference type="AlphaFoldDB" id="E7RXW3"/>
<dbReference type="Pfam" id="PF01520">
    <property type="entry name" value="Amidase_3"/>
    <property type="match status" value="1"/>
</dbReference>
<evidence type="ECO:0000256" key="10">
    <source>
        <dbReference type="SAM" id="MobiDB-lite"/>
    </source>
</evidence>
<reference evidence="12 13" key="1">
    <citation type="submission" date="2010-12" db="EMBL/GenBank/DDBJ databases">
        <authorList>
            <person name="Muzny D."/>
            <person name="Qin X."/>
            <person name="Deng J."/>
            <person name="Jiang H."/>
            <person name="Liu Y."/>
            <person name="Qu J."/>
            <person name="Song X.-Z."/>
            <person name="Zhang L."/>
            <person name="Thornton R."/>
            <person name="Coyle M."/>
            <person name="Francisco L."/>
            <person name="Jackson L."/>
            <person name="Javaid M."/>
            <person name="Korchina V."/>
            <person name="Kovar C."/>
            <person name="Mata R."/>
            <person name="Mathew T."/>
            <person name="Ngo R."/>
            <person name="Nguyen L."/>
            <person name="Nguyen N."/>
            <person name="Okwuonu G."/>
            <person name="Ongeri F."/>
            <person name="Pham C."/>
            <person name="Simmons D."/>
            <person name="Wilczek-Boney K."/>
            <person name="Hale W."/>
            <person name="Jakkamsetti A."/>
            <person name="Pham P."/>
            <person name="Ruth R."/>
            <person name="San Lucas F."/>
            <person name="Warren J."/>
            <person name="Zhang J."/>
            <person name="Zhao Z."/>
            <person name="Zhou C."/>
            <person name="Zhu D."/>
            <person name="Lee S."/>
            <person name="Bess C."/>
            <person name="Blankenburg K."/>
            <person name="Forbes L."/>
            <person name="Fu Q."/>
            <person name="Gubbala S."/>
            <person name="Hirani K."/>
            <person name="Jayaseelan J.C."/>
            <person name="Lara F."/>
            <person name="Munidasa M."/>
            <person name="Palculict T."/>
            <person name="Patil S."/>
            <person name="Pu L.-L."/>
            <person name="Saada N."/>
            <person name="Tang L."/>
            <person name="Weissenberger G."/>
            <person name="Zhu Y."/>
            <person name="Hemphill L."/>
            <person name="Shang Y."/>
            <person name="Youmans B."/>
            <person name="Ayvaz T."/>
            <person name="Ross M."/>
            <person name="Santibanez J."/>
            <person name="Aqrawi P."/>
            <person name="Gross S."/>
            <person name="Joshi V."/>
            <person name="Fowler G."/>
            <person name="Nazareth L."/>
            <person name="Reid J."/>
            <person name="Worley K."/>
            <person name="Petrosino J."/>
            <person name="Highlander S."/>
            <person name="Gibbs R."/>
        </authorList>
    </citation>
    <scope>NUCLEOTIDE SEQUENCE [LARGE SCALE GENOMIC DNA]</scope>
    <source>
        <strain evidence="12 13">ATCC 51599</strain>
    </source>
</reference>
<evidence type="ECO:0000256" key="7">
    <source>
        <dbReference type="ARBA" id="ARBA00022801"/>
    </source>
</evidence>
<dbReference type="InterPro" id="IPR021731">
    <property type="entry name" value="AMIN_dom"/>
</dbReference>
<keyword evidence="7 12" id="KW-0378">Hydrolase</keyword>
<dbReference type="HOGENOM" id="CLU_014322_2_2_4"/>
<evidence type="ECO:0000313" key="13">
    <source>
        <dbReference type="Proteomes" id="UP000011021"/>
    </source>
</evidence>
<dbReference type="Gene3D" id="3.40.630.40">
    <property type="entry name" value="Zn-dependent exopeptidases"/>
    <property type="match status" value="1"/>
</dbReference>
<evidence type="ECO:0000259" key="11">
    <source>
        <dbReference type="SMART" id="SM00646"/>
    </source>
</evidence>
<evidence type="ECO:0000256" key="4">
    <source>
        <dbReference type="ARBA" id="ARBA00011901"/>
    </source>
</evidence>
<keyword evidence="8" id="KW-0961">Cell wall biogenesis/degradation</keyword>
<feature type="compositionally biased region" description="Low complexity" evidence="10">
    <location>
        <begin position="213"/>
        <end position="236"/>
    </location>
</feature>
<dbReference type="eggNOG" id="COG0860">
    <property type="taxonomic scope" value="Bacteria"/>
</dbReference>
<evidence type="ECO:0000256" key="3">
    <source>
        <dbReference type="ARBA" id="ARBA00010860"/>
    </source>
</evidence>
<comment type="caution">
    <text evidence="12">The sequence shown here is derived from an EMBL/GenBank/DDBJ whole genome shotgun (WGS) entry which is preliminary data.</text>
</comment>
<dbReference type="GO" id="GO:0030288">
    <property type="term" value="C:outer membrane-bounded periplasmic space"/>
    <property type="evidence" value="ECO:0007669"/>
    <property type="project" value="TreeGrafter"/>
</dbReference>
<feature type="region of interest" description="Disordered" evidence="10">
    <location>
        <begin position="207"/>
        <end position="239"/>
    </location>
</feature>
<organism evidence="12 13">
    <name type="scientific">Lautropia mirabilis ATCC 51599</name>
    <dbReference type="NCBI Taxonomy" id="887898"/>
    <lineage>
        <taxon>Bacteria</taxon>
        <taxon>Pseudomonadati</taxon>
        <taxon>Pseudomonadota</taxon>
        <taxon>Betaproteobacteria</taxon>
        <taxon>Burkholderiales</taxon>
        <taxon>Burkholderiaceae</taxon>
        <taxon>Lautropia</taxon>
    </lineage>
</organism>
<evidence type="ECO:0000256" key="2">
    <source>
        <dbReference type="ARBA" id="ARBA00004418"/>
    </source>
</evidence>
<dbReference type="SUPFAM" id="SSF53187">
    <property type="entry name" value="Zn-dependent exopeptidases"/>
    <property type="match status" value="1"/>
</dbReference>
<sequence>MLLPLHAAQASAPIRVGQPSRPGSAPARASTPKAAASGRTAATRTASASVAPAKAGTAGGIQRTALETPAKAAAASTDNRAIAAVRMWPSREYTRVTFELTQAIPFRARLIDNPNRVILDLEGLEVESKVRELLGKISTNDPFVRQVRVGQFNPETLRIVFDLKQAVAPQVFTLKPAAGYQHRLVLDLYPKHPVDPLEQLIADANGKTHDSKAASGPKQASKGKSSAASGKKAPAPEVTRTFTVVLDPGHGGEDPGATGPMGTHEKTVVLAVAHKVKKLLAKEENLRVVLTRDDDYYVPLGKRVSKARGVRADLFVSIHADAFVKPDARGSSVFVLSNHGASSLGAKWLARNENRADLIGGVNIKTASTPETASLLMDLYTTSQIRDSKVLAKRVLAELGQIGRLHKASVEQANFAVLRSPDVPSVLVETAFISNPDEEKRLRHPQYQDELARAIARGILDYRKLNPPGPRGKLS</sequence>
<protein>
    <recommendedName>
        <fullName evidence="9">N-acetylmuramoyl-L-alanine amidase AmiC</fullName>
        <ecNumber evidence="4">3.5.1.28</ecNumber>
    </recommendedName>
</protein>
<dbReference type="EC" id="3.5.1.28" evidence="4"/>
<name>E7RXW3_9BURK</name>
<gene>
    <name evidence="12" type="ORF">HMPREF0551_1534</name>
</gene>
<comment type="similarity">
    <text evidence="3">Belongs to the N-acetylmuramoyl-L-alanine amidase 3 family.</text>
</comment>
<dbReference type="InterPro" id="IPR050695">
    <property type="entry name" value="N-acetylmuramoyl_amidase_3"/>
</dbReference>
<evidence type="ECO:0000256" key="9">
    <source>
        <dbReference type="ARBA" id="ARBA00074581"/>
    </source>
</evidence>